<organism evidence="1 2">
    <name type="scientific">Patagioenas fasciata monilis</name>
    <dbReference type="NCBI Taxonomy" id="372326"/>
    <lineage>
        <taxon>Eukaryota</taxon>
        <taxon>Metazoa</taxon>
        <taxon>Chordata</taxon>
        <taxon>Craniata</taxon>
        <taxon>Vertebrata</taxon>
        <taxon>Euteleostomi</taxon>
        <taxon>Archelosauria</taxon>
        <taxon>Archosauria</taxon>
        <taxon>Dinosauria</taxon>
        <taxon>Saurischia</taxon>
        <taxon>Theropoda</taxon>
        <taxon>Coelurosauria</taxon>
        <taxon>Aves</taxon>
        <taxon>Neognathae</taxon>
        <taxon>Neoaves</taxon>
        <taxon>Columbimorphae</taxon>
        <taxon>Columbiformes</taxon>
        <taxon>Columbidae</taxon>
        <taxon>Patagioenas</taxon>
    </lineage>
</organism>
<name>A0A1V4JJ88_PATFA</name>
<evidence type="ECO:0000313" key="1">
    <source>
        <dbReference type="EMBL" id="OPJ72249.1"/>
    </source>
</evidence>
<dbReference type="EMBL" id="LSYS01007194">
    <property type="protein sequence ID" value="OPJ72249.1"/>
    <property type="molecule type" value="Genomic_DNA"/>
</dbReference>
<sequence length="111" mass="12724">MLACWLQSNWLCRLGSSSFPSSASRESKLVTGTSSQENLVQRVQTELKAYRSLYHLLLLIPCYQRETNFNMLHSSFRYFIGYTKHQASINLTIILHSEDPNPFAASPNDPR</sequence>
<accession>A0A1V4JJ88</accession>
<reference evidence="1 2" key="1">
    <citation type="submission" date="2016-02" db="EMBL/GenBank/DDBJ databases">
        <title>Band-tailed pigeon sequencing and assembly.</title>
        <authorList>
            <person name="Soares A.E."/>
            <person name="Novak B.J."/>
            <person name="Rice E.S."/>
            <person name="O'Connell B."/>
            <person name="Chang D."/>
            <person name="Weber S."/>
            <person name="Shapiro B."/>
        </authorList>
    </citation>
    <scope>NUCLEOTIDE SEQUENCE [LARGE SCALE GENOMIC DNA]</scope>
    <source>
        <strain evidence="1">BTP2013</strain>
        <tissue evidence="1">Blood</tissue>
    </source>
</reference>
<protein>
    <submittedName>
        <fullName evidence="1">Uncharacterized protein</fullName>
    </submittedName>
</protein>
<evidence type="ECO:0000313" key="2">
    <source>
        <dbReference type="Proteomes" id="UP000190648"/>
    </source>
</evidence>
<keyword evidence="2" id="KW-1185">Reference proteome</keyword>
<dbReference type="Proteomes" id="UP000190648">
    <property type="component" value="Unassembled WGS sequence"/>
</dbReference>
<proteinExistence type="predicted"/>
<gene>
    <name evidence="1" type="ORF">AV530_018710</name>
</gene>
<comment type="caution">
    <text evidence="1">The sequence shown here is derived from an EMBL/GenBank/DDBJ whole genome shotgun (WGS) entry which is preliminary data.</text>
</comment>
<dbReference type="AlphaFoldDB" id="A0A1V4JJ88"/>